<dbReference type="InterPro" id="IPR056743">
    <property type="entry name" value="TRM5-TYW2-like_MTfase"/>
</dbReference>
<accession>A0A7G2C020</accession>
<dbReference type="EMBL" id="LR877145">
    <property type="protein sequence ID" value="CAD2212674.1"/>
    <property type="molecule type" value="Genomic_DNA"/>
</dbReference>
<gene>
    <name evidence="12" type="ORF">ADEAN_000008600</name>
</gene>
<evidence type="ECO:0000259" key="11">
    <source>
        <dbReference type="PROSITE" id="PS51684"/>
    </source>
</evidence>
<dbReference type="GO" id="GO:0005759">
    <property type="term" value="C:mitochondrial matrix"/>
    <property type="evidence" value="ECO:0007669"/>
    <property type="project" value="UniProtKB-SubCell"/>
</dbReference>
<dbReference type="OrthoDB" id="408788at2759"/>
<keyword evidence="4 10" id="KW-0808">Transferase</keyword>
<evidence type="ECO:0000313" key="12">
    <source>
        <dbReference type="EMBL" id="CAD2212674.1"/>
    </source>
</evidence>
<keyword evidence="8 10" id="KW-0539">Nucleus</keyword>
<dbReference type="PANTHER" id="PTHR23245:SF43">
    <property type="entry name" value="TRNA (GUANINE(37)-N1)-METHYLTRANSFERASE 2"/>
    <property type="match status" value="1"/>
</dbReference>
<keyword evidence="5 10" id="KW-0949">S-adenosyl-L-methionine</keyword>
<comment type="similarity">
    <text evidence="1">Belongs to the class I-like SAM-binding methyltransferase superfamily. TRM5/TYW2 family.</text>
</comment>
<dbReference type="FunFam" id="3.30.300.110:FF:000001">
    <property type="entry name" value="tRNA (guanine(37)-N1)-methyltransferase"/>
    <property type="match status" value="1"/>
</dbReference>
<dbReference type="GO" id="GO:0005634">
    <property type="term" value="C:nucleus"/>
    <property type="evidence" value="ECO:0007669"/>
    <property type="project" value="UniProtKB-SubCell"/>
</dbReference>
<dbReference type="EC" id="2.1.1.228" evidence="10"/>
<comment type="function">
    <text evidence="10">Specifically methylates the N1 position of guanosine-37 in various cytoplasmic and mitochondrial tRNAs. Methylation is not dependent on the nature of the nucleoside 5' of the target nucleoside. This is the first step in the biosynthesis of wybutosine (yW), a modified base adjacent to the anticodon of tRNAs and required for accurate decoding.</text>
</comment>
<keyword evidence="2 10" id="KW-0963">Cytoplasm</keyword>
<dbReference type="InterPro" id="IPR030382">
    <property type="entry name" value="MeTrfase_TRM5/TYW2"/>
</dbReference>
<dbReference type="HAMAP" id="MF_03152">
    <property type="entry name" value="TRM5"/>
    <property type="match status" value="1"/>
</dbReference>
<dbReference type="InterPro" id="IPR056744">
    <property type="entry name" value="TRM5/TYW2-like_N"/>
</dbReference>
<evidence type="ECO:0000256" key="6">
    <source>
        <dbReference type="ARBA" id="ARBA00022694"/>
    </source>
</evidence>
<name>A0A7G2C020_9TRYP</name>
<feature type="binding site" evidence="10">
    <location>
        <position position="332"/>
    </location>
    <ligand>
        <name>S-adenosyl-L-methionine</name>
        <dbReference type="ChEBI" id="CHEBI:59789"/>
    </ligand>
</feature>
<dbReference type="InterPro" id="IPR025792">
    <property type="entry name" value="tRNA_Gua_MeTrfase_euk"/>
</dbReference>
<dbReference type="Pfam" id="PF02475">
    <property type="entry name" value="TRM5-TYW2_MTfase"/>
    <property type="match status" value="1"/>
</dbReference>
<keyword evidence="13" id="KW-1185">Reference proteome</keyword>
<comment type="subunit">
    <text evidence="10">Monomer.</text>
</comment>
<feature type="binding site" evidence="10">
    <location>
        <position position="433"/>
    </location>
    <ligand>
        <name>S-adenosyl-L-methionine</name>
        <dbReference type="ChEBI" id="CHEBI:59789"/>
    </ligand>
</feature>
<reference evidence="12 13" key="1">
    <citation type="submission" date="2020-08" db="EMBL/GenBank/DDBJ databases">
        <authorList>
            <person name="Newling K."/>
            <person name="Davey J."/>
            <person name="Forrester S."/>
        </authorList>
    </citation>
    <scope>NUCLEOTIDE SEQUENCE [LARGE SCALE GENOMIC DNA]</scope>
    <source>
        <strain evidence="13">Crithidia deanei Carvalho (ATCC PRA-265)</strain>
    </source>
</reference>
<dbReference type="VEuPathDB" id="TriTrypDB:ADEAN_000008600"/>
<dbReference type="InterPro" id="IPR029063">
    <property type="entry name" value="SAM-dependent_MTases_sf"/>
</dbReference>
<evidence type="ECO:0000256" key="8">
    <source>
        <dbReference type="ARBA" id="ARBA00023242"/>
    </source>
</evidence>
<protein>
    <recommendedName>
        <fullName evidence="10">tRNA (guanine(37)-N1)-methyltransferase</fullName>
        <ecNumber evidence="10">2.1.1.228</ecNumber>
    </recommendedName>
    <alternativeName>
        <fullName evidence="10">M1G-methyltransferase</fullName>
    </alternativeName>
    <alternativeName>
        <fullName evidence="10">tRNA [GM37] methyltransferase</fullName>
    </alternativeName>
    <alternativeName>
        <fullName evidence="10">tRNA methyltransferase 5 homolog</fullName>
    </alternativeName>
</protein>
<evidence type="ECO:0000256" key="3">
    <source>
        <dbReference type="ARBA" id="ARBA00022603"/>
    </source>
</evidence>
<dbReference type="Gene3D" id="3.40.50.150">
    <property type="entry name" value="Vaccinia Virus protein VP39"/>
    <property type="match status" value="1"/>
</dbReference>
<evidence type="ECO:0000313" key="13">
    <source>
        <dbReference type="Proteomes" id="UP000515908"/>
    </source>
</evidence>
<keyword evidence="3 10" id="KW-0489">Methyltransferase</keyword>
<evidence type="ECO:0000256" key="5">
    <source>
        <dbReference type="ARBA" id="ARBA00022691"/>
    </source>
</evidence>
<dbReference type="GO" id="GO:0070901">
    <property type="term" value="P:mitochondrial tRNA methylation"/>
    <property type="evidence" value="ECO:0007669"/>
    <property type="project" value="UniProtKB-ARBA"/>
</dbReference>
<comment type="similarity">
    <text evidence="10">Belongs to the TRM5 / TYW2 family.</text>
</comment>
<keyword evidence="7 10" id="KW-0496">Mitochondrion</keyword>
<comment type="catalytic activity">
    <reaction evidence="9 10">
        <text>guanosine(37) in tRNA + S-adenosyl-L-methionine = N(1)-methylguanosine(37) in tRNA + S-adenosyl-L-homocysteine + H(+)</text>
        <dbReference type="Rhea" id="RHEA:36899"/>
        <dbReference type="Rhea" id="RHEA-COMP:10145"/>
        <dbReference type="Rhea" id="RHEA-COMP:10147"/>
        <dbReference type="ChEBI" id="CHEBI:15378"/>
        <dbReference type="ChEBI" id="CHEBI:57856"/>
        <dbReference type="ChEBI" id="CHEBI:59789"/>
        <dbReference type="ChEBI" id="CHEBI:73542"/>
        <dbReference type="ChEBI" id="CHEBI:74269"/>
        <dbReference type="EC" id="2.1.1.228"/>
    </reaction>
</comment>
<dbReference type="Pfam" id="PF25133">
    <property type="entry name" value="TYW2_N_2"/>
    <property type="match status" value="1"/>
</dbReference>
<evidence type="ECO:0000256" key="9">
    <source>
        <dbReference type="ARBA" id="ARBA00047783"/>
    </source>
</evidence>
<sequence length="548" mass="61599">MVSLLLEERHSSVTRIFLMNANTRFLSNLFASSVVYITLRFRITTEKEKEMTEPSYRKAIHSKVVLRALYFLPVGSAGDVIKAFRGLLYAKRAVRNVQCAYITSADNNGYTVLKGDGKPPEGATETKRILMDPSVWSAPSMGSVSEPLESFSPVPRFLETHPDLPEKIVAALQAITNPAVTIACSTVEVELSYKNYTMPELLQIVLNDNNPQEKDLVALSGFEEVGHIAHVNLSKEHLPFKLTIGDIILDCNPTVKVVVNKVASISSVFREFPLEIIALRDDLRAKYGVTALDTIPDRVLNEMLTATVKQHKCTFQVPYNRVYWNSKLSHEHTALVDGLKRDDTLFDVMAGVGPFSVPAAQKGVLTFANDLNPVAAEYMPINMKLNKVDPKRMFVYNMDGRDFLNTTVFDSVVGNGKKLKMPEATGRRHVVMNLPAIAVEFLDVFHPSKDTPWRHMPVQERIDKTVLFHVYCFSSELQDVLGDAVKQVEHHMGYQLEKENVEHVVLVRDVAPQKRMVRVDFTLPSSFWEDVATAGKTFAAKRSREEME</sequence>
<evidence type="ECO:0000256" key="1">
    <source>
        <dbReference type="ARBA" id="ARBA00009775"/>
    </source>
</evidence>
<dbReference type="GO" id="GO:0052906">
    <property type="term" value="F:tRNA (guanine(37)-N1)-methyltransferase activity"/>
    <property type="evidence" value="ECO:0007669"/>
    <property type="project" value="UniProtKB-UniRule"/>
</dbReference>
<dbReference type="SUPFAM" id="SSF53335">
    <property type="entry name" value="S-adenosyl-L-methionine-dependent methyltransferases"/>
    <property type="match status" value="1"/>
</dbReference>
<feature type="domain" description="SAM-dependent methyltransferase TRM5/TYW2-type" evidence="11">
    <location>
        <begin position="222"/>
        <end position="525"/>
    </location>
</feature>
<comment type="subcellular location">
    <subcellularLocation>
        <location evidence="10">Mitochondrion matrix</location>
    </subcellularLocation>
    <subcellularLocation>
        <location evidence="10">Nucleus</location>
    </subcellularLocation>
    <subcellularLocation>
        <location evidence="10">Cytoplasm</location>
    </subcellularLocation>
    <text evidence="10">Predominantly in the mitochondria and in the nucleus.</text>
</comment>
<dbReference type="AlphaFoldDB" id="A0A7G2C020"/>
<dbReference type="Gene3D" id="3.30.300.110">
    <property type="entry name" value="Met-10+ protein-like domains"/>
    <property type="match status" value="1"/>
</dbReference>
<dbReference type="PANTHER" id="PTHR23245">
    <property type="entry name" value="TRNA METHYLTRANSFERASE"/>
    <property type="match status" value="1"/>
</dbReference>
<evidence type="ECO:0000256" key="2">
    <source>
        <dbReference type="ARBA" id="ARBA00022490"/>
    </source>
</evidence>
<feature type="binding site" evidence="10">
    <location>
        <begin position="399"/>
        <end position="400"/>
    </location>
    <ligand>
        <name>S-adenosyl-L-methionine</name>
        <dbReference type="ChEBI" id="CHEBI:59789"/>
    </ligand>
</feature>
<evidence type="ECO:0000256" key="7">
    <source>
        <dbReference type="ARBA" id="ARBA00023128"/>
    </source>
</evidence>
<dbReference type="GO" id="GO:0002939">
    <property type="term" value="P:tRNA N1-guanine methylation"/>
    <property type="evidence" value="ECO:0007669"/>
    <property type="project" value="TreeGrafter"/>
</dbReference>
<evidence type="ECO:0000256" key="10">
    <source>
        <dbReference type="HAMAP-Rule" id="MF_03152"/>
    </source>
</evidence>
<evidence type="ECO:0000256" key="4">
    <source>
        <dbReference type="ARBA" id="ARBA00022679"/>
    </source>
</evidence>
<dbReference type="Proteomes" id="UP000515908">
    <property type="component" value="Chromosome 01"/>
</dbReference>
<proteinExistence type="inferred from homology"/>
<feature type="binding site" evidence="10">
    <location>
        <begin position="370"/>
        <end position="371"/>
    </location>
    <ligand>
        <name>S-adenosyl-L-methionine</name>
        <dbReference type="ChEBI" id="CHEBI:59789"/>
    </ligand>
</feature>
<keyword evidence="6 10" id="KW-0819">tRNA processing</keyword>
<organism evidence="12 13">
    <name type="scientific">Angomonas deanei</name>
    <dbReference type="NCBI Taxonomy" id="59799"/>
    <lineage>
        <taxon>Eukaryota</taxon>
        <taxon>Discoba</taxon>
        <taxon>Euglenozoa</taxon>
        <taxon>Kinetoplastea</taxon>
        <taxon>Metakinetoplastina</taxon>
        <taxon>Trypanosomatida</taxon>
        <taxon>Trypanosomatidae</taxon>
        <taxon>Strigomonadinae</taxon>
        <taxon>Angomonas</taxon>
    </lineage>
</organism>
<dbReference type="PROSITE" id="PS51684">
    <property type="entry name" value="SAM_MT_TRM5_TYW2"/>
    <property type="match status" value="1"/>
</dbReference>